<accession>A0A8K0IZ02</accession>
<dbReference type="InterPro" id="IPR036965">
    <property type="entry name" value="Terpene_synth_N_sf"/>
</dbReference>
<dbReference type="SUPFAM" id="SSF48576">
    <property type="entry name" value="Terpenoid synthases"/>
    <property type="match status" value="1"/>
</dbReference>
<reference evidence="5" key="1">
    <citation type="journal article" date="2017" name="Gigascience">
        <title>The genome draft of coconut (Cocos nucifera).</title>
        <authorList>
            <person name="Xiao Y."/>
            <person name="Xu P."/>
            <person name="Fan H."/>
            <person name="Baudouin L."/>
            <person name="Xia W."/>
            <person name="Bocs S."/>
            <person name="Xu J."/>
            <person name="Li Q."/>
            <person name="Guo A."/>
            <person name="Zhou L."/>
            <person name="Li J."/>
            <person name="Wu Y."/>
            <person name="Ma Z."/>
            <person name="Armero A."/>
            <person name="Issali A.E."/>
            <person name="Liu N."/>
            <person name="Peng M."/>
            <person name="Yang Y."/>
        </authorList>
    </citation>
    <scope>NUCLEOTIDE SEQUENCE</scope>
    <source>
        <tissue evidence="5">Spear leaf of Hainan Tall coconut</tissue>
    </source>
</reference>
<evidence type="ECO:0000256" key="3">
    <source>
        <dbReference type="ARBA" id="ARBA00023239"/>
    </source>
</evidence>
<feature type="domain" description="Terpene synthase metal-binding" evidence="4">
    <location>
        <begin position="85"/>
        <end position="197"/>
    </location>
</feature>
<keyword evidence="1" id="KW-0479">Metal-binding</keyword>
<comment type="caution">
    <text evidence="5">The sequence shown here is derived from an EMBL/GenBank/DDBJ whole genome shotgun (WGS) entry which is preliminary data.</text>
</comment>
<dbReference type="GO" id="GO:0016114">
    <property type="term" value="P:terpenoid biosynthetic process"/>
    <property type="evidence" value="ECO:0007669"/>
    <property type="project" value="InterPro"/>
</dbReference>
<dbReference type="Gene3D" id="1.50.10.130">
    <property type="entry name" value="Terpene synthase, N-terminal domain"/>
    <property type="match status" value="1"/>
</dbReference>
<evidence type="ECO:0000256" key="1">
    <source>
        <dbReference type="ARBA" id="ARBA00022723"/>
    </source>
</evidence>
<dbReference type="AlphaFoldDB" id="A0A8K0IZ02"/>
<dbReference type="OrthoDB" id="1877784at2759"/>
<dbReference type="Pfam" id="PF03936">
    <property type="entry name" value="Terpene_synth_C"/>
    <property type="match status" value="1"/>
</dbReference>
<reference evidence="5" key="2">
    <citation type="submission" date="2019-07" db="EMBL/GenBank/DDBJ databases">
        <authorList>
            <person name="Yang Y."/>
            <person name="Bocs S."/>
            <person name="Baudouin L."/>
        </authorList>
    </citation>
    <scope>NUCLEOTIDE SEQUENCE</scope>
    <source>
        <tissue evidence="5">Spear leaf of Hainan Tall coconut</tissue>
    </source>
</reference>
<evidence type="ECO:0000313" key="5">
    <source>
        <dbReference type="EMBL" id="KAG1371322.1"/>
    </source>
</evidence>
<evidence type="ECO:0000256" key="2">
    <source>
        <dbReference type="ARBA" id="ARBA00022842"/>
    </source>
</evidence>
<evidence type="ECO:0000313" key="6">
    <source>
        <dbReference type="Proteomes" id="UP000797356"/>
    </source>
</evidence>
<dbReference type="InterPro" id="IPR008949">
    <property type="entry name" value="Isoprenoid_synthase_dom_sf"/>
</dbReference>
<evidence type="ECO:0000259" key="4">
    <source>
        <dbReference type="Pfam" id="PF03936"/>
    </source>
</evidence>
<organism evidence="5 6">
    <name type="scientific">Cocos nucifera</name>
    <name type="common">Coconut palm</name>
    <dbReference type="NCBI Taxonomy" id="13894"/>
    <lineage>
        <taxon>Eukaryota</taxon>
        <taxon>Viridiplantae</taxon>
        <taxon>Streptophyta</taxon>
        <taxon>Embryophyta</taxon>
        <taxon>Tracheophyta</taxon>
        <taxon>Spermatophyta</taxon>
        <taxon>Magnoliopsida</taxon>
        <taxon>Liliopsida</taxon>
        <taxon>Arecaceae</taxon>
        <taxon>Arecoideae</taxon>
        <taxon>Cocoseae</taxon>
        <taxon>Attaleinae</taxon>
        <taxon>Cocos</taxon>
    </lineage>
</organism>
<keyword evidence="6" id="KW-1185">Reference proteome</keyword>
<proteinExistence type="predicted"/>
<dbReference type="InterPro" id="IPR050148">
    <property type="entry name" value="Terpene_synthase-like"/>
</dbReference>
<keyword evidence="3" id="KW-0456">Lyase</keyword>
<dbReference type="GO" id="GO:0010333">
    <property type="term" value="F:terpene synthase activity"/>
    <property type="evidence" value="ECO:0007669"/>
    <property type="project" value="InterPro"/>
</dbReference>
<dbReference type="GO" id="GO:0000287">
    <property type="term" value="F:magnesium ion binding"/>
    <property type="evidence" value="ECO:0007669"/>
    <property type="project" value="InterPro"/>
</dbReference>
<name>A0A8K0IZ02_COCNU</name>
<dbReference type="EMBL" id="CM017887">
    <property type="protein sequence ID" value="KAG1371322.1"/>
    <property type="molecule type" value="Genomic_DNA"/>
</dbReference>
<keyword evidence="2" id="KW-0460">Magnesium</keyword>
<sequence length="205" mass="24305">MGTKSLQVNFALELPRQCLLPRLESRSIIRQLWPGNETTRRYLKLAKLDLRKLQNLYQQELEELESCVLDISIFFVSFFRWWQRCGFDDMKRARKILIQAYFIATPRVYEPQFSSFRLAYAKGVVLTTVLDDFFDDKSCGFQELQRFYEAFRRWDSSIIDDLPQQKQLFKSIDDAYLEIAAEASKVQGRNVLPLFKDLVIMNFLN</sequence>
<dbReference type="PANTHER" id="PTHR31225:SF93">
    <property type="entry name" value="ALPHA-HUMULENE_(-)-(E)-BETA-CARYOPHYLLENE SYNTHASE"/>
    <property type="match status" value="1"/>
</dbReference>
<protein>
    <submittedName>
        <fullName evidence="5">Putative Bifunctional abietadiene synthase, chloroplastic</fullName>
    </submittedName>
</protein>
<dbReference type="Proteomes" id="UP000797356">
    <property type="component" value="Chromosome 16"/>
</dbReference>
<dbReference type="Gene3D" id="1.10.600.10">
    <property type="entry name" value="Farnesyl Diphosphate Synthase"/>
    <property type="match status" value="1"/>
</dbReference>
<dbReference type="InterPro" id="IPR005630">
    <property type="entry name" value="Terpene_synthase_metal-bd"/>
</dbReference>
<gene>
    <name evidence="5" type="ORF">COCNU_16G004160</name>
</gene>
<dbReference type="PANTHER" id="PTHR31225">
    <property type="entry name" value="OS04G0344100 PROTEIN-RELATED"/>
    <property type="match status" value="1"/>
</dbReference>